<protein>
    <submittedName>
        <fullName evidence="1">Uncharacterized protein</fullName>
    </submittedName>
</protein>
<sequence>MSAAAVEAVLEVAGLQLHEQIRFAGDRRWWTVRAADDAYAVVTRQAEFEPRGVVVYTIVDSGQGVRGPCNNLGGGWTFEPTDLEGSAEDLLHALRGSFDHTNRADLPEHRRSRIWRVEISRRRSVPLVITDRRPPAVHRA</sequence>
<gene>
    <name evidence="1" type="ORF">GCM10023171_37410</name>
</gene>
<dbReference type="RefSeq" id="WP_345189037.1">
    <property type="nucleotide sequence ID" value="NZ_BAABGP010000037.1"/>
</dbReference>
<name>A0ABP8PSZ3_9MICO</name>
<dbReference type="EMBL" id="BAABGP010000037">
    <property type="protein sequence ID" value="GAA4492382.1"/>
    <property type="molecule type" value="Genomic_DNA"/>
</dbReference>
<dbReference type="Proteomes" id="UP001500731">
    <property type="component" value="Unassembled WGS sequence"/>
</dbReference>
<organism evidence="1 2">
    <name type="scientific">Microbacterium panaciterrae</name>
    <dbReference type="NCBI Taxonomy" id="985759"/>
    <lineage>
        <taxon>Bacteria</taxon>
        <taxon>Bacillati</taxon>
        <taxon>Actinomycetota</taxon>
        <taxon>Actinomycetes</taxon>
        <taxon>Micrococcales</taxon>
        <taxon>Microbacteriaceae</taxon>
        <taxon>Microbacterium</taxon>
    </lineage>
</organism>
<reference evidence="2" key="1">
    <citation type="journal article" date="2019" name="Int. J. Syst. Evol. Microbiol.">
        <title>The Global Catalogue of Microorganisms (GCM) 10K type strain sequencing project: providing services to taxonomists for standard genome sequencing and annotation.</title>
        <authorList>
            <consortium name="The Broad Institute Genomics Platform"/>
            <consortium name="The Broad Institute Genome Sequencing Center for Infectious Disease"/>
            <person name="Wu L."/>
            <person name="Ma J."/>
        </authorList>
    </citation>
    <scope>NUCLEOTIDE SEQUENCE [LARGE SCALE GENOMIC DNA]</scope>
    <source>
        <strain evidence="2">JCM 17839</strain>
    </source>
</reference>
<evidence type="ECO:0000313" key="2">
    <source>
        <dbReference type="Proteomes" id="UP001500731"/>
    </source>
</evidence>
<comment type="caution">
    <text evidence="1">The sequence shown here is derived from an EMBL/GenBank/DDBJ whole genome shotgun (WGS) entry which is preliminary data.</text>
</comment>
<accession>A0ABP8PSZ3</accession>
<proteinExistence type="predicted"/>
<evidence type="ECO:0000313" key="1">
    <source>
        <dbReference type="EMBL" id="GAA4492382.1"/>
    </source>
</evidence>
<keyword evidence="2" id="KW-1185">Reference proteome</keyword>